<comment type="caution">
    <text evidence="1">The sequence shown here is derived from an EMBL/GenBank/DDBJ whole genome shotgun (WGS) entry which is preliminary data.</text>
</comment>
<evidence type="ECO:0000313" key="2">
    <source>
        <dbReference type="Proteomes" id="UP000625976"/>
    </source>
</evidence>
<dbReference type="Proteomes" id="UP000625976">
    <property type="component" value="Unassembled WGS sequence"/>
</dbReference>
<accession>A0A917GHH7</accession>
<evidence type="ECO:0000313" key="1">
    <source>
        <dbReference type="EMBL" id="GGG46567.1"/>
    </source>
</evidence>
<name>A0A917GHH7_9FLAO</name>
<keyword evidence="2" id="KW-1185">Reference proteome</keyword>
<reference evidence="1" key="2">
    <citation type="submission" date="2020-09" db="EMBL/GenBank/DDBJ databases">
        <authorList>
            <person name="Sun Q."/>
            <person name="Zhou Y."/>
        </authorList>
    </citation>
    <scope>NUCLEOTIDE SEQUENCE</scope>
    <source>
        <strain evidence="1">CGMCC 1.12751</strain>
    </source>
</reference>
<protein>
    <submittedName>
        <fullName evidence="1">Uncharacterized protein</fullName>
    </submittedName>
</protein>
<organism evidence="1 2">
    <name type="scientific">Bizionia arctica</name>
    <dbReference type="NCBI Taxonomy" id="1495645"/>
    <lineage>
        <taxon>Bacteria</taxon>
        <taxon>Pseudomonadati</taxon>
        <taxon>Bacteroidota</taxon>
        <taxon>Flavobacteriia</taxon>
        <taxon>Flavobacteriales</taxon>
        <taxon>Flavobacteriaceae</taxon>
        <taxon>Bizionia</taxon>
    </lineage>
</organism>
<dbReference type="EMBL" id="BMFQ01000002">
    <property type="protein sequence ID" value="GGG46567.1"/>
    <property type="molecule type" value="Genomic_DNA"/>
</dbReference>
<dbReference type="RefSeq" id="WP_188463927.1">
    <property type="nucleotide sequence ID" value="NZ_BMFQ01000002.1"/>
</dbReference>
<reference evidence="1" key="1">
    <citation type="journal article" date="2014" name="Int. J. Syst. Evol. Microbiol.">
        <title>Complete genome sequence of Corynebacterium casei LMG S-19264T (=DSM 44701T), isolated from a smear-ripened cheese.</title>
        <authorList>
            <consortium name="US DOE Joint Genome Institute (JGI-PGF)"/>
            <person name="Walter F."/>
            <person name="Albersmeier A."/>
            <person name="Kalinowski J."/>
            <person name="Ruckert C."/>
        </authorList>
    </citation>
    <scope>NUCLEOTIDE SEQUENCE</scope>
    <source>
        <strain evidence="1">CGMCC 1.12751</strain>
    </source>
</reference>
<gene>
    <name evidence="1" type="ORF">GCM10010976_17560</name>
</gene>
<dbReference type="AlphaFoldDB" id="A0A917GHH7"/>
<sequence>MPKQKGIILIHGKLNGKSYYPLKGIYLSRTANGPSKERIQTDPAFAELKARNLEFGMASRLSKAIRTGVLETVKDFQDPKMASRLTRVCYQIIKEGSGTIGKREANLTNKPKALIGFPLKPRKNLDQVYTATPVVTSHKKRRIITISIPESSQIHLVNKPKTATHFQLTAALSLVSNYTCRPGQKTYRPVAPKQNALGISQKTEALLCKIEHKNLQIQLKTPVKREVSSNVSLVVWFGIQYLKQEGSQLYTLKNMQVMQCINLL</sequence>
<proteinExistence type="predicted"/>